<sequence length="184" mass="19638">MIASHLTAGSLRPILAAPVAALLFLVQAPAFPLLAAETLPSPESAPVLVIDGAIANTTDGDLALFDMAALRALPAESFTTGTLWTEGTSTFTGVPLRALLDHVGAEGGTVVARALNEYSVEIPVDEIGETYPVVAYLIDGEEFPVRRKGPLWIVYPYDADPAHRSDASYARSVWQLHRLTVQDD</sequence>
<organism evidence="2 3">
    <name type="scientific">Plastorhodobacter daqingensis</name>
    <dbReference type="NCBI Taxonomy" id="1387281"/>
    <lineage>
        <taxon>Bacteria</taxon>
        <taxon>Pseudomonadati</taxon>
        <taxon>Pseudomonadota</taxon>
        <taxon>Alphaproteobacteria</taxon>
        <taxon>Rhodobacterales</taxon>
        <taxon>Paracoccaceae</taxon>
        <taxon>Plastorhodobacter</taxon>
    </lineage>
</organism>
<dbReference type="Proteomes" id="UP001596516">
    <property type="component" value="Unassembled WGS sequence"/>
</dbReference>
<dbReference type="InterPro" id="IPR000572">
    <property type="entry name" value="OxRdtase_Mopterin-bd_dom"/>
</dbReference>
<evidence type="ECO:0000313" key="3">
    <source>
        <dbReference type="Proteomes" id="UP001596516"/>
    </source>
</evidence>
<keyword evidence="3" id="KW-1185">Reference proteome</keyword>
<gene>
    <name evidence="2" type="ORF">ACFQXB_05245</name>
</gene>
<comment type="caution">
    <text evidence="2">The sequence shown here is derived from an EMBL/GenBank/DDBJ whole genome shotgun (WGS) entry which is preliminary data.</text>
</comment>
<proteinExistence type="predicted"/>
<dbReference type="SUPFAM" id="SSF56524">
    <property type="entry name" value="Oxidoreductase molybdopterin-binding domain"/>
    <property type="match status" value="1"/>
</dbReference>
<dbReference type="InterPro" id="IPR036374">
    <property type="entry name" value="OxRdtase_Mopterin-bd_sf"/>
</dbReference>
<dbReference type="EMBL" id="JBHTFQ010000002">
    <property type="protein sequence ID" value="MFC7703597.1"/>
    <property type="molecule type" value="Genomic_DNA"/>
</dbReference>
<reference evidence="3" key="1">
    <citation type="journal article" date="2019" name="Int. J. Syst. Evol. Microbiol.">
        <title>The Global Catalogue of Microorganisms (GCM) 10K type strain sequencing project: providing services to taxonomists for standard genome sequencing and annotation.</title>
        <authorList>
            <consortium name="The Broad Institute Genomics Platform"/>
            <consortium name="The Broad Institute Genome Sequencing Center for Infectious Disease"/>
            <person name="Wu L."/>
            <person name="Ma J."/>
        </authorList>
    </citation>
    <scope>NUCLEOTIDE SEQUENCE [LARGE SCALE GENOMIC DNA]</scope>
    <source>
        <strain evidence="3">CGMCC 1.12750</strain>
    </source>
</reference>
<dbReference type="Gene3D" id="3.90.420.10">
    <property type="entry name" value="Oxidoreductase, molybdopterin-binding domain"/>
    <property type="match status" value="1"/>
</dbReference>
<dbReference type="RefSeq" id="WP_377400185.1">
    <property type="nucleotide sequence ID" value="NZ_JBHTFQ010000002.1"/>
</dbReference>
<evidence type="ECO:0000259" key="1">
    <source>
        <dbReference type="Pfam" id="PF00174"/>
    </source>
</evidence>
<dbReference type="Pfam" id="PF00174">
    <property type="entry name" value="Oxidored_molyb"/>
    <property type="match status" value="1"/>
</dbReference>
<name>A0ABW2UK72_9RHOB</name>
<accession>A0ABW2UK72</accession>
<evidence type="ECO:0000313" key="2">
    <source>
        <dbReference type="EMBL" id="MFC7703597.1"/>
    </source>
</evidence>
<protein>
    <submittedName>
        <fullName evidence="2">Molybdopterin-dependent oxidoreductase</fullName>
    </submittedName>
</protein>
<feature type="domain" description="Oxidoreductase molybdopterin-binding" evidence="1">
    <location>
        <begin position="79"/>
        <end position="156"/>
    </location>
</feature>